<dbReference type="EMBL" id="JAAXLS010000010">
    <property type="protein sequence ID" value="NKQ54734.1"/>
    <property type="molecule type" value="Genomic_DNA"/>
</dbReference>
<dbReference type="InterPro" id="IPR000262">
    <property type="entry name" value="FMN-dep_DH"/>
</dbReference>
<feature type="domain" description="FMN hydroxy acid dehydrogenase" evidence="6">
    <location>
        <begin position="14"/>
        <end position="371"/>
    </location>
</feature>
<dbReference type="InterPro" id="IPR008259">
    <property type="entry name" value="FMN_hydac_DH_AS"/>
</dbReference>
<proteinExistence type="inferred from homology"/>
<gene>
    <name evidence="7" type="ORF">HFP15_17770</name>
</gene>
<comment type="similarity">
    <text evidence="5">Belongs to the FMN-dependent alpha-hydroxy acid dehydrogenase family.</text>
</comment>
<comment type="caution">
    <text evidence="7">The sequence shown here is derived from an EMBL/GenBank/DDBJ whole genome shotgun (WGS) entry which is preliminary data.</text>
</comment>
<dbReference type="InterPro" id="IPR037396">
    <property type="entry name" value="FMN_HAD"/>
</dbReference>
<evidence type="ECO:0000313" key="8">
    <source>
        <dbReference type="Proteomes" id="UP000715441"/>
    </source>
</evidence>
<comment type="cofactor">
    <cofactor evidence="1">
        <name>FMN</name>
        <dbReference type="ChEBI" id="CHEBI:58210"/>
    </cofactor>
</comment>
<evidence type="ECO:0000256" key="4">
    <source>
        <dbReference type="ARBA" id="ARBA00023002"/>
    </source>
</evidence>
<organism evidence="7 8">
    <name type="scientific">Amycolatopsis acididurans</name>
    <dbReference type="NCBI Taxonomy" id="2724524"/>
    <lineage>
        <taxon>Bacteria</taxon>
        <taxon>Bacillati</taxon>
        <taxon>Actinomycetota</taxon>
        <taxon>Actinomycetes</taxon>
        <taxon>Pseudonocardiales</taxon>
        <taxon>Pseudonocardiaceae</taxon>
        <taxon>Amycolatopsis</taxon>
    </lineage>
</organism>
<dbReference type="Proteomes" id="UP000715441">
    <property type="component" value="Unassembled WGS sequence"/>
</dbReference>
<evidence type="ECO:0000256" key="3">
    <source>
        <dbReference type="ARBA" id="ARBA00022643"/>
    </source>
</evidence>
<keyword evidence="4" id="KW-0560">Oxidoreductase</keyword>
<evidence type="ECO:0000256" key="5">
    <source>
        <dbReference type="ARBA" id="ARBA00024042"/>
    </source>
</evidence>
<evidence type="ECO:0000313" key="7">
    <source>
        <dbReference type="EMBL" id="NKQ54734.1"/>
    </source>
</evidence>
<dbReference type="PROSITE" id="PS51349">
    <property type="entry name" value="FMN_HYDROXY_ACID_DH_2"/>
    <property type="match status" value="1"/>
</dbReference>
<dbReference type="PANTHER" id="PTHR10578">
    <property type="entry name" value="S -2-HYDROXY-ACID OXIDASE-RELATED"/>
    <property type="match status" value="1"/>
</dbReference>
<sequence>MTSGDIAPPATFYGSGERFATLDEIVAAARENLPAEVWDFLAGGAGEESTLHANRDAFARWAFLPRVMSGADVPSTRTSFLGAELSMPVLTAPFGADALFHPEGQRAVARANEAEGVASIVPEAGSHSLEDVRAAAPGAAVIAQLHPMGQEANFRAMIARIADRGYRALCVTVDCPTGGWRERNLRNRFAPDPAVITGNYRAAGSPEPEEVFGQLFDRTEPVWSWDRLAGALAGSPLPWLAKGILTGADAEAAIAAGASGIVVSNHGGRQLDGAPAALDQLPEVARAVAGRAQIALDSGIRRGADVAKALALGADVVIIGRLAACGLAAAGETGVRRVHRLLRAELTTVLTLLGRGGVRDLDESALRRSAS</sequence>
<dbReference type="PIRSF" id="PIRSF000138">
    <property type="entry name" value="Al-hdrx_acd_dh"/>
    <property type="match status" value="1"/>
</dbReference>
<protein>
    <submittedName>
        <fullName evidence="7">Alpha-hydroxy-acid oxidizing protein</fullName>
    </submittedName>
</protein>
<dbReference type="Gene3D" id="3.20.20.70">
    <property type="entry name" value="Aldolase class I"/>
    <property type="match status" value="1"/>
</dbReference>
<dbReference type="InterPro" id="IPR013785">
    <property type="entry name" value="Aldolase_TIM"/>
</dbReference>
<dbReference type="PROSITE" id="PS00557">
    <property type="entry name" value="FMN_HYDROXY_ACID_DH_1"/>
    <property type="match status" value="1"/>
</dbReference>
<keyword evidence="8" id="KW-1185">Reference proteome</keyword>
<evidence type="ECO:0000259" key="6">
    <source>
        <dbReference type="PROSITE" id="PS51349"/>
    </source>
</evidence>
<dbReference type="PANTHER" id="PTHR10578:SF107">
    <property type="entry name" value="2-HYDROXYACID OXIDASE 1"/>
    <property type="match status" value="1"/>
</dbReference>
<evidence type="ECO:0000256" key="2">
    <source>
        <dbReference type="ARBA" id="ARBA00022630"/>
    </source>
</evidence>
<evidence type="ECO:0000256" key="1">
    <source>
        <dbReference type="ARBA" id="ARBA00001917"/>
    </source>
</evidence>
<dbReference type="Pfam" id="PF01070">
    <property type="entry name" value="FMN_dh"/>
    <property type="match status" value="1"/>
</dbReference>
<dbReference type="CDD" id="cd02809">
    <property type="entry name" value="alpha_hydroxyacid_oxid_FMN"/>
    <property type="match status" value="1"/>
</dbReference>
<name>A0ABX1J4Z3_9PSEU</name>
<dbReference type="InterPro" id="IPR012133">
    <property type="entry name" value="Alpha-hydoxy_acid_DH_FMN"/>
</dbReference>
<dbReference type="SUPFAM" id="SSF51395">
    <property type="entry name" value="FMN-linked oxidoreductases"/>
    <property type="match status" value="1"/>
</dbReference>
<dbReference type="RefSeq" id="WP_168516928.1">
    <property type="nucleotide sequence ID" value="NZ_JAAXLS010000010.1"/>
</dbReference>
<keyword evidence="2" id="KW-0285">Flavoprotein</keyword>
<accession>A0ABX1J4Z3</accession>
<reference evidence="7 8" key="1">
    <citation type="submission" date="2020-04" db="EMBL/GenBank/DDBJ databases">
        <title>Novel species.</title>
        <authorList>
            <person name="Teo W.F.A."/>
            <person name="Lipun K."/>
            <person name="Srisuk N."/>
            <person name="Duangmal K."/>
        </authorList>
    </citation>
    <scope>NUCLEOTIDE SEQUENCE [LARGE SCALE GENOMIC DNA]</scope>
    <source>
        <strain evidence="7 8">K13G38</strain>
    </source>
</reference>
<keyword evidence="3" id="KW-0288">FMN</keyword>